<reference evidence="3 4" key="1">
    <citation type="submission" date="2018-07" db="EMBL/GenBank/DDBJ databases">
        <title>Thalassococcus profundi sp. nov., a marine bacterium isolated from deep seawater of Okinawa Trough.</title>
        <authorList>
            <person name="Yu M."/>
        </authorList>
    </citation>
    <scope>NUCLEOTIDE SEQUENCE [LARGE SCALE GENOMIC DNA]</scope>
    <source>
        <strain evidence="3 4">WRAS1</strain>
    </source>
</reference>
<accession>A0A369TMN0</accession>
<dbReference type="EMBL" id="QPMK01000013">
    <property type="protein sequence ID" value="RDD65377.1"/>
    <property type="molecule type" value="Genomic_DNA"/>
</dbReference>
<evidence type="ECO:0000313" key="3">
    <source>
        <dbReference type="EMBL" id="RDD65377.1"/>
    </source>
</evidence>
<evidence type="ECO:0000259" key="2">
    <source>
        <dbReference type="Pfam" id="PF08327"/>
    </source>
</evidence>
<evidence type="ECO:0000313" key="4">
    <source>
        <dbReference type="Proteomes" id="UP000253977"/>
    </source>
</evidence>
<feature type="domain" description="Activator of Hsp90 ATPase homologue 1/2-like C-terminal" evidence="2">
    <location>
        <begin position="4"/>
        <end position="139"/>
    </location>
</feature>
<sequence>MIAARPETLWRCWTDPELIKQWFCPVPWRVWHAEVDARPGGIFLTAMEGPDGERHDGEPGCVLAAEPGRLFSFTDSLSPGYRPRGSGFMTGIISFTADGDGTRYLAQVLHGTAEDRQKHLEMGFEEGWGIAADQLAALAATL</sequence>
<dbReference type="SUPFAM" id="SSF55961">
    <property type="entry name" value="Bet v1-like"/>
    <property type="match status" value="1"/>
</dbReference>
<name>A0A369TMN0_9RHOB</name>
<dbReference type="Proteomes" id="UP000253977">
    <property type="component" value="Unassembled WGS sequence"/>
</dbReference>
<organism evidence="3 4">
    <name type="scientific">Thalassococcus profundi</name>
    <dbReference type="NCBI Taxonomy" id="2282382"/>
    <lineage>
        <taxon>Bacteria</taxon>
        <taxon>Pseudomonadati</taxon>
        <taxon>Pseudomonadota</taxon>
        <taxon>Alphaproteobacteria</taxon>
        <taxon>Rhodobacterales</taxon>
        <taxon>Roseobacteraceae</taxon>
        <taxon>Thalassococcus</taxon>
    </lineage>
</organism>
<comment type="similarity">
    <text evidence="1">Belongs to the AHA1 family.</text>
</comment>
<dbReference type="InterPro" id="IPR023393">
    <property type="entry name" value="START-like_dom_sf"/>
</dbReference>
<evidence type="ECO:0000256" key="1">
    <source>
        <dbReference type="ARBA" id="ARBA00006817"/>
    </source>
</evidence>
<protein>
    <submittedName>
        <fullName evidence="3">Polyketide cyclase</fullName>
    </submittedName>
</protein>
<proteinExistence type="inferred from homology"/>
<keyword evidence="4" id="KW-1185">Reference proteome</keyword>
<dbReference type="Gene3D" id="3.30.530.20">
    <property type="match status" value="1"/>
</dbReference>
<dbReference type="InterPro" id="IPR013538">
    <property type="entry name" value="ASHA1/2-like_C"/>
</dbReference>
<gene>
    <name evidence="3" type="ORF">DU478_15480</name>
</gene>
<dbReference type="AlphaFoldDB" id="A0A369TMN0"/>
<dbReference type="OrthoDB" id="9805228at2"/>
<comment type="caution">
    <text evidence="3">The sequence shown here is derived from an EMBL/GenBank/DDBJ whole genome shotgun (WGS) entry which is preliminary data.</text>
</comment>
<dbReference type="Pfam" id="PF08327">
    <property type="entry name" value="AHSA1"/>
    <property type="match status" value="1"/>
</dbReference>